<reference evidence="11" key="1">
    <citation type="submission" date="2020-03" db="EMBL/GenBank/DDBJ databases">
        <authorList>
            <person name="Weist P."/>
        </authorList>
    </citation>
    <scope>NUCLEOTIDE SEQUENCE</scope>
</reference>
<feature type="transmembrane region" description="Helical" evidence="9">
    <location>
        <begin position="74"/>
        <end position="94"/>
    </location>
</feature>
<protein>
    <recommendedName>
        <fullName evidence="10">G-protein coupled receptors family 1 profile domain-containing protein</fullName>
    </recommendedName>
</protein>
<gene>
    <name evidence="11" type="ORF">PLEPLA_LOCUS11309</name>
</gene>
<comment type="caution">
    <text evidence="11">The sequence shown here is derived from an EMBL/GenBank/DDBJ whole genome shotgun (WGS) entry which is preliminary data.</text>
</comment>
<dbReference type="InterPro" id="IPR000276">
    <property type="entry name" value="GPCR_Rhodpsn"/>
</dbReference>
<proteinExistence type="predicted"/>
<feature type="domain" description="G-protein coupled receptors family 1 profile" evidence="10">
    <location>
        <begin position="53"/>
        <end position="312"/>
    </location>
</feature>
<feature type="transmembrane region" description="Helical" evidence="9">
    <location>
        <begin position="289"/>
        <end position="314"/>
    </location>
</feature>
<evidence type="ECO:0000256" key="2">
    <source>
        <dbReference type="ARBA" id="ARBA00022475"/>
    </source>
</evidence>
<keyword evidence="8" id="KW-0807">Transducer</keyword>
<accession>A0A9N7U432</accession>
<keyword evidence="4 9" id="KW-1133">Transmembrane helix</keyword>
<dbReference type="Gene3D" id="1.20.1070.10">
    <property type="entry name" value="Rhodopsin 7-helix transmembrane proteins"/>
    <property type="match status" value="1"/>
</dbReference>
<dbReference type="GO" id="GO:0004930">
    <property type="term" value="F:G protein-coupled receptor activity"/>
    <property type="evidence" value="ECO:0007669"/>
    <property type="project" value="UniProtKB-KW"/>
</dbReference>
<evidence type="ECO:0000256" key="8">
    <source>
        <dbReference type="ARBA" id="ARBA00023224"/>
    </source>
</evidence>
<dbReference type="PANTHER" id="PTHR24231:SF52">
    <property type="entry name" value="CYSTEINYL LEUKOTRIENE RECEPTOR 2-LIKE"/>
    <property type="match status" value="1"/>
</dbReference>
<feature type="transmembrane region" description="Helical" evidence="9">
    <location>
        <begin position="202"/>
        <end position="228"/>
    </location>
</feature>
<keyword evidence="12" id="KW-1185">Reference proteome</keyword>
<keyword evidence="7" id="KW-0675">Receptor</keyword>
<dbReference type="PRINTS" id="PR00237">
    <property type="entry name" value="GPCRRHODOPSN"/>
</dbReference>
<organism evidence="11 12">
    <name type="scientific">Pleuronectes platessa</name>
    <name type="common">European plaice</name>
    <dbReference type="NCBI Taxonomy" id="8262"/>
    <lineage>
        <taxon>Eukaryota</taxon>
        <taxon>Metazoa</taxon>
        <taxon>Chordata</taxon>
        <taxon>Craniata</taxon>
        <taxon>Vertebrata</taxon>
        <taxon>Euteleostomi</taxon>
        <taxon>Actinopterygii</taxon>
        <taxon>Neopterygii</taxon>
        <taxon>Teleostei</taxon>
        <taxon>Neoteleostei</taxon>
        <taxon>Acanthomorphata</taxon>
        <taxon>Carangaria</taxon>
        <taxon>Pleuronectiformes</taxon>
        <taxon>Pleuronectoidei</taxon>
        <taxon>Pleuronectidae</taxon>
        <taxon>Pleuronectes</taxon>
    </lineage>
</organism>
<dbReference type="AlphaFoldDB" id="A0A9N7U432"/>
<evidence type="ECO:0000256" key="1">
    <source>
        <dbReference type="ARBA" id="ARBA00004651"/>
    </source>
</evidence>
<keyword evidence="3 9" id="KW-0812">Transmembrane</keyword>
<evidence type="ECO:0000256" key="6">
    <source>
        <dbReference type="ARBA" id="ARBA00023136"/>
    </source>
</evidence>
<dbReference type="GO" id="GO:0005886">
    <property type="term" value="C:plasma membrane"/>
    <property type="evidence" value="ECO:0007669"/>
    <property type="project" value="UniProtKB-SubCell"/>
</dbReference>
<feature type="transmembrane region" description="Helical" evidence="9">
    <location>
        <begin position="39"/>
        <end position="62"/>
    </location>
</feature>
<dbReference type="PROSITE" id="PS50262">
    <property type="entry name" value="G_PROTEIN_RECEP_F1_2"/>
    <property type="match status" value="1"/>
</dbReference>
<dbReference type="InterPro" id="IPR017452">
    <property type="entry name" value="GPCR_Rhodpsn_7TM"/>
</dbReference>
<evidence type="ECO:0000256" key="5">
    <source>
        <dbReference type="ARBA" id="ARBA00023040"/>
    </source>
</evidence>
<dbReference type="PRINTS" id="PR01157">
    <property type="entry name" value="P2YPURNOCPTR"/>
</dbReference>
<comment type="subcellular location">
    <subcellularLocation>
        <location evidence="1">Cell membrane</location>
        <topology evidence="1">Multi-pass membrane protein</topology>
    </subcellularLocation>
</comment>
<dbReference type="PANTHER" id="PTHR24231">
    <property type="entry name" value="PURINOCEPTOR-RELATED G-PROTEIN COUPLED RECEPTOR"/>
    <property type="match status" value="1"/>
</dbReference>
<evidence type="ECO:0000313" key="12">
    <source>
        <dbReference type="Proteomes" id="UP001153269"/>
    </source>
</evidence>
<evidence type="ECO:0000313" key="11">
    <source>
        <dbReference type="EMBL" id="CAB1423389.1"/>
    </source>
</evidence>
<sequence length="347" mass="39341">MSVHLGTLPVASGSNTSVTNDTLEMCIHSDDPFKFNAYIITYLLVFPFAFLCNTGALLIFLVQGPRRGSSACVVMMNLALSDASFSLTLPLRAFYYLMNGVWRFPDWLCQLCGYSFYVNIYTSIFFLTLLSLLRWLAVTQPLRHSSQVTPTRTMLVCLGIWVFVGVSVSPFLIKGTKERSGSSRCFEPYDESNWRRLLQLNYVSLAVGFLFPLLTIIICYSSLIRHLMAGSSLSSIQSGNSHHHTRQRSVHLVSMVIVTFLFCFLPYHVMRSVHLHAVLEKWPCEVTVVLRRAAVVTLCLAALSSVVNPLLYYYSAKKFRNDLRDVLRSSRRSFKRRASAGRREPET</sequence>
<evidence type="ECO:0000256" key="9">
    <source>
        <dbReference type="SAM" id="Phobius"/>
    </source>
</evidence>
<dbReference type="Proteomes" id="UP001153269">
    <property type="component" value="Unassembled WGS sequence"/>
</dbReference>
<evidence type="ECO:0000256" key="3">
    <source>
        <dbReference type="ARBA" id="ARBA00022692"/>
    </source>
</evidence>
<name>A0A9N7U432_PLEPL</name>
<evidence type="ECO:0000256" key="4">
    <source>
        <dbReference type="ARBA" id="ARBA00022989"/>
    </source>
</evidence>
<feature type="transmembrane region" description="Helical" evidence="9">
    <location>
        <begin position="249"/>
        <end position="269"/>
    </location>
</feature>
<dbReference type="EMBL" id="CADEAL010000652">
    <property type="protein sequence ID" value="CAB1423389.1"/>
    <property type="molecule type" value="Genomic_DNA"/>
</dbReference>
<keyword evidence="6 9" id="KW-0472">Membrane</keyword>
<feature type="transmembrane region" description="Helical" evidence="9">
    <location>
        <begin position="154"/>
        <end position="173"/>
    </location>
</feature>
<keyword evidence="5" id="KW-0297">G-protein coupled receptor</keyword>
<evidence type="ECO:0000259" key="10">
    <source>
        <dbReference type="PROSITE" id="PS50262"/>
    </source>
</evidence>
<feature type="transmembrane region" description="Helical" evidence="9">
    <location>
        <begin position="114"/>
        <end position="133"/>
    </location>
</feature>
<dbReference type="Pfam" id="PF00001">
    <property type="entry name" value="7tm_1"/>
    <property type="match status" value="1"/>
</dbReference>
<evidence type="ECO:0000256" key="7">
    <source>
        <dbReference type="ARBA" id="ARBA00023170"/>
    </source>
</evidence>
<dbReference type="SUPFAM" id="SSF81321">
    <property type="entry name" value="Family A G protein-coupled receptor-like"/>
    <property type="match status" value="1"/>
</dbReference>
<keyword evidence="2" id="KW-1003">Cell membrane</keyword>